<organism evidence="1">
    <name type="scientific">marine sediment metagenome</name>
    <dbReference type="NCBI Taxonomy" id="412755"/>
    <lineage>
        <taxon>unclassified sequences</taxon>
        <taxon>metagenomes</taxon>
        <taxon>ecological metagenomes</taxon>
    </lineage>
</organism>
<dbReference type="Pfam" id="PF13481">
    <property type="entry name" value="AAA_25"/>
    <property type="match status" value="1"/>
</dbReference>
<accession>A0A0F9DLC0</accession>
<gene>
    <name evidence="1" type="ORF">LCGC14_2532900</name>
</gene>
<dbReference type="Gene3D" id="3.40.50.300">
    <property type="entry name" value="P-loop containing nucleotide triphosphate hydrolases"/>
    <property type="match status" value="1"/>
</dbReference>
<dbReference type="InterPro" id="IPR036390">
    <property type="entry name" value="WH_DNA-bd_sf"/>
</dbReference>
<reference evidence="1" key="1">
    <citation type="journal article" date="2015" name="Nature">
        <title>Complex archaea that bridge the gap between prokaryotes and eukaryotes.</title>
        <authorList>
            <person name="Spang A."/>
            <person name="Saw J.H."/>
            <person name="Jorgensen S.L."/>
            <person name="Zaremba-Niedzwiedzka K."/>
            <person name="Martijn J."/>
            <person name="Lind A.E."/>
            <person name="van Eijk R."/>
            <person name="Schleper C."/>
            <person name="Guy L."/>
            <person name="Ettema T.J."/>
        </authorList>
    </citation>
    <scope>NUCLEOTIDE SEQUENCE</scope>
</reference>
<proteinExistence type="predicted"/>
<feature type="non-terminal residue" evidence="1">
    <location>
        <position position="1"/>
    </location>
</feature>
<dbReference type="SUPFAM" id="SSF52540">
    <property type="entry name" value="P-loop containing nucleoside triphosphate hydrolases"/>
    <property type="match status" value="1"/>
</dbReference>
<dbReference type="EMBL" id="LAZR01041145">
    <property type="protein sequence ID" value="KKL12723.1"/>
    <property type="molecule type" value="Genomic_DNA"/>
</dbReference>
<dbReference type="InterPro" id="IPR027417">
    <property type="entry name" value="P-loop_NTPase"/>
</dbReference>
<protein>
    <submittedName>
        <fullName evidence="1">Uncharacterized protein</fullName>
    </submittedName>
</protein>
<dbReference type="SUPFAM" id="SSF46785">
    <property type="entry name" value="Winged helix' DNA-binding domain"/>
    <property type="match status" value="1"/>
</dbReference>
<comment type="caution">
    <text evidence="1">The sequence shown here is derived from an EMBL/GenBank/DDBJ whole genome shotgun (WGS) entry which is preliminary data.</text>
</comment>
<sequence length="362" mass="39851">PVSGIRFNLTSLQTRGTIAKALKRNYLDTSATWIDWDILISDVCLRVLKLYRNGTSAEEIWPSETVILPQFLIKPILPLHQPAIIFGDGGAGKGHIAIMLSILAQLPYVDNPLGLIASDQSTNVLYLDYESDRDEFERTLSGLCKGMGQSVGIKRLQMAHKLSGAIEQIKKRVVEDSIGLLVVDSLAPASGGNIAEAEPAIELYTALRTLPSVTTLIIAHNSKDLEKRKSVYGSVFFTNLARSVWEVKKSQEEGSTEMLISMSHRKANRKLELPIGLSFQFNEEENIISISKTNLAGTSLSNQLPNSVRVLELLREGPRAAQSIAEILDITVAVATTTLNRLKDKGNITHLPDKTWGLQARR</sequence>
<name>A0A0F9DLC0_9ZZZZ</name>
<evidence type="ECO:0000313" key="1">
    <source>
        <dbReference type="EMBL" id="KKL12723.1"/>
    </source>
</evidence>
<dbReference type="AlphaFoldDB" id="A0A0F9DLC0"/>